<evidence type="ECO:0000259" key="2">
    <source>
        <dbReference type="Pfam" id="PF13007"/>
    </source>
</evidence>
<protein>
    <submittedName>
        <fullName evidence="3">Transposase</fullName>
    </submittedName>
</protein>
<organism evidence="3 4">
    <name type="scientific">Pandoraea sputorum</name>
    <dbReference type="NCBI Taxonomy" id="93222"/>
    <lineage>
        <taxon>Bacteria</taxon>
        <taxon>Pseudomonadati</taxon>
        <taxon>Pseudomonadota</taxon>
        <taxon>Betaproteobacteria</taxon>
        <taxon>Burkholderiales</taxon>
        <taxon>Burkholderiaceae</taxon>
        <taxon>Pandoraea</taxon>
    </lineage>
</organism>
<reference evidence="3 4" key="1">
    <citation type="submission" date="2019-08" db="EMBL/GenBank/DDBJ databases">
        <authorList>
            <person name="Peeters C."/>
        </authorList>
    </citation>
    <scope>NUCLEOTIDE SEQUENCE [LARGE SCALE GENOMIC DNA]</scope>
    <source>
        <strain evidence="3 4">LMG 31121</strain>
    </source>
</reference>
<name>A0A5E5BIA8_9BURK</name>
<evidence type="ECO:0000313" key="3">
    <source>
        <dbReference type="EMBL" id="VVE85078.1"/>
    </source>
</evidence>
<evidence type="ECO:0000313" key="4">
    <source>
        <dbReference type="Proteomes" id="UP000335538"/>
    </source>
</evidence>
<gene>
    <name evidence="3" type="ORF">PSP31121_05069</name>
</gene>
<dbReference type="AlphaFoldDB" id="A0A5E5BIA8"/>
<feature type="domain" description="Transposase TnpC homeodomain" evidence="2">
    <location>
        <begin position="41"/>
        <end position="116"/>
    </location>
</feature>
<proteinExistence type="predicted"/>
<evidence type="ECO:0000256" key="1">
    <source>
        <dbReference type="SAM" id="MobiDB-lite"/>
    </source>
</evidence>
<dbReference type="Proteomes" id="UP000335538">
    <property type="component" value="Unassembled WGS sequence"/>
</dbReference>
<sequence length="179" mass="20264">MSAQDPTADLPPEVLAYIRQREASNCELKASNQQLTQRVEQLEELFRLGQLKRFAPSSEKLKDRGFDEPEQSAAADPLEDDPAGVLALPDTGRPAVDAPSPGKRGRKPLPAERPRTRSEYDLLDEQNGCPCCQHALHRMGEQTCEQLHIERKVRIRGKLNVRFGEVEQARRRCWVVLEL</sequence>
<feature type="region of interest" description="Disordered" evidence="1">
    <location>
        <begin position="53"/>
        <end position="114"/>
    </location>
</feature>
<dbReference type="EMBL" id="CABPSR010000023">
    <property type="protein sequence ID" value="VVE85078.1"/>
    <property type="molecule type" value="Genomic_DNA"/>
</dbReference>
<dbReference type="RefSeq" id="WP_150811225.1">
    <property type="nucleotide sequence ID" value="NZ_CABPSR010000023.1"/>
</dbReference>
<dbReference type="Pfam" id="PF13007">
    <property type="entry name" value="LZ_Tnp_IS66"/>
    <property type="match status" value="1"/>
</dbReference>
<accession>A0A5E5BIA8</accession>
<dbReference type="InterPro" id="IPR024463">
    <property type="entry name" value="Transposase_TnpC_homeodom"/>
</dbReference>